<gene>
    <name evidence="2" type="primary">LgM4147LRVhigh.20.00911.00620</name>
    <name evidence="2" type="ORF">BN36_2025840</name>
</gene>
<dbReference type="EMBL" id="CALQ01000769">
    <property type="protein sequence ID" value="CCM15081.1"/>
    <property type="molecule type" value="Genomic_DNA"/>
</dbReference>
<name>A0A1E1IUZ2_LEIGU</name>
<proteinExistence type="predicted"/>
<protein>
    <submittedName>
        <fullName evidence="2">Uncharacterized protein</fullName>
    </submittedName>
</protein>
<reference evidence="2" key="1">
    <citation type="submission" date="2012-08" db="EMBL/GenBank/DDBJ databases">
        <title>Comparative genomics of metastatic and non-metastatic Leishmania guyanensis provides insights into polygenic factors involved in Leishmania RNA virus infection.</title>
        <authorList>
            <person name="Smith D."/>
            <person name="Hertz-Fowler C."/>
            <person name="Martin R."/>
            <person name="Dickens N."/>
            <person name="Fasel N."/>
            <person name="Falquet L."/>
            <person name="Beverley S."/>
            <person name="Zangger H."/>
            <person name="Calderon-Copete S."/>
            <person name="Mottram J."/>
            <person name="Xenarios I."/>
        </authorList>
    </citation>
    <scope>NUCLEOTIDE SEQUENCE</scope>
    <source>
        <strain evidence="2">MHOM/BR/75/M4147/SSU:IR2SAT-LUC</strain>
    </source>
</reference>
<accession>A0A1E1IUZ2</accession>
<dbReference type="AlphaFoldDB" id="A0A1E1IUZ2"/>
<evidence type="ECO:0000256" key="1">
    <source>
        <dbReference type="SAM" id="MobiDB-lite"/>
    </source>
</evidence>
<organism evidence="2">
    <name type="scientific">Leishmania guyanensis</name>
    <dbReference type="NCBI Taxonomy" id="5670"/>
    <lineage>
        <taxon>Eukaryota</taxon>
        <taxon>Discoba</taxon>
        <taxon>Euglenozoa</taxon>
        <taxon>Kinetoplastea</taxon>
        <taxon>Metakinetoplastina</taxon>
        <taxon>Trypanosomatida</taxon>
        <taxon>Trypanosomatidae</taxon>
        <taxon>Leishmaniinae</taxon>
        <taxon>Leishmania</taxon>
        <taxon>Leishmania guyanensis species complex</taxon>
    </lineage>
</organism>
<evidence type="ECO:0000313" key="2">
    <source>
        <dbReference type="EMBL" id="CCM15081.1"/>
    </source>
</evidence>
<feature type="region of interest" description="Disordered" evidence="1">
    <location>
        <begin position="178"/>
        <end position="197"/>
    </location>
</feature>
<sequence>MSLRRTGAAAVMERRGEWVALLRSTLPQFTERSAAPLERRHAAAVLGPAPRRTLDEAASSLTAPCSLLLPYKWREEATQQLITTLHGIVPPPQVKQTDYFLCSLIHPSYVQADTMHCQSDSVQRRAQQELRRSVCMPLELTMTGCKSLRLLRELTHYVKQGAAAAAASARTASTLPVAQVGEKSEARGPSKGPSSRLSYPLDASWPELNSADTAAFLQAFRQAGLESLVLYDRSFFAASSTCTGADGAVPGEVSLAAFTALCGSIELVSGWSSLLQFVDRVAREQHGLRTQCV</sequence>